<comment type="caution">
    <text evidence="8">The sequence shown here is derived from an EMBL/GenBank/DDBJ whole genome shotgun (WGS) entry which is preliminary data.</text>
</comment>
<feature type="transmembrane region" description="Helical" evidence="7">
    <location>
        <begin position="36"/>
        <end position="58"/>
    </location>
</feature>
<evidence type="ECO:0000256" key="7">
    <source>
        <dbReference type="SAM" id="Phobius"/>
    </source>
</evidence>
<evidence type="ECO:0000256" key="1">
    <source>
        <dbReference type="ARBA" id="ARBA00004141"/>
    </source>
</evidence>
<comment type="similarity">
    <text evidence="2">Belongs to the LIMR family.</text>
</comment>
<protein>
    <submittedName>
        <fullName evidence="8">LMBR1 domain-containing protein 2 A-like isoform X1</fullName>
    </submittedName>
</protein>
<evidence type="ECO:0000313" key="8">
    <source>
        <dbReference type="EMBL" id="KAL1534352.1"/>
    </source>
</evidence>
<evidence type="ECO:0000256" key="6">
    <source>
        <dbReference type="SAM" id="MobiDB-lite"/>
    </source>
</evidence>
<evidence type="ECO:0000256" key="5">
    <source>
        <dbReference type="ARBA" id="ARBA00023136"/>
    </source>
</evidence>
<dbReference type="InterPro" id="IPR051584">
    <property type="entry name" value="GPCR-associated_LMBR1"/>
</dbReference>
<feature type="transmembrane region" description="Helical" evidence="7">
    <location>
        <begin position="136"/>
        <end position="159"/>
    </location>
</feature>
<feature type="transmembrane region" description="Helical" evidence="7">
    <location>
        <begin position="70"/>
        <end position="89"/>
    </location>
</feature>
<dbReference type="InterPro" id="IPR006876">
    <property type="entry name" value="LMBR1-like_membr_prot"/>
</dbReference>
<accession>A0ABD1FRB0</accession>
<organism evidence="8 9">
    <name type="scientific">Salvia divinorum</name>
    <name type="common">Maria pastora</name>
    <name type="synonym">Diviner's sage</name>
    <dbReference type="NCBI Taxonomy" id="28513"/>
    <lineage>
        <taxon>Eukaryota</taxon>
        <taxon>Viridiplantae</taxon>
        <taxon>Streptophyta</taxon>
        <taxon>Embryophyta</taxon>
        <taxon>Tracheophyta</taxon>
        <taxon>Spermatophyta</taxon>
        <taxon>Magnoliopsida</taxon>
        <taxon>eudicotyledons</taxon>
        <taxon>Gunneridae</taxon>
        <taxon>Pentapetalae</taxon>
        <taxon>asterids</taxon>
        <taxon>lamiids</taxon>
        <taxon>Lamiales</taxon>
        <taxon>Lamiaceae</taxon>
        <taxon>Nepetoideae</taxon>
        <taxon>Mentheae</taxon>
        <taxon>Salviinae</taxon>
        <taxon>Salvia</taxon>
        <taxon>Salvia subgen. Calosphace</taxon>
    </lineage>
</organism>
<feature type="transmembrane region" description="Helical" evidence="7">
    <location>
        <begin position="343"/>
        <end position="364"/>
    </location>
</feature>
<feature type="compositionally biased region" description="Basic and acidic residues" evidence="6">
    <location>
        <begin position="599"/>
        <end position="616"/>
    </location>
</feature>
<feature type="region of interest" description="Disordered" evidence="6">
    <location>
        <begin position="579"/>
        <end position="636"/>
    </location>
</feature>
<keyword evidence="4 7" id="KW-1133">Transmembrane helix</keyword>
<feature type="transmembrane region" description="Helical" evidence="7">
    <location>
        <begin position="426"/>
        <end position="445"/>
    </location>
</feature>
<evidence type="ECO:0000256" key="2">
    <source>
        <dbReference type="ARBA" id="ARBA00010487"/>
    </source>
</evidence>
<dbReference type="Pfam" id="PF04791">
    <property type="entry name" value="LMBR1"/>
    <property type="match status" value="1"/>
</dbReference>
<dbReference type="PANTHER" id="PTHR21355">
    <property type="entry name" value="G-PROTEIN COUPLED RECEPTOR-ASSOCIATED PROTEIN LMBRD2"/>
    <property type="match status" value="1"/>
</dbReference>
<feature type="transmembrane region" description="Helical" evidence="7">
    <location>
        <begin position="479"/>
        <end position="496"/>
    </location>
</feature>
<reference evidence="8 9" key="1">
    <citation type="submission" date="2024-06" db="EMBL/GenBank/DDBJ databases">
        <title>A chromosome level genome sequence of Diviner's sage (Salvia divinorum).</title>
        <authorList>
            <person name="Ford S.A."/>
            <person name="Ro D.-K."/>
            <person name="Ness R.W."/>
            <person name="Phillips M.A."/>
        </authorList>
    </citation>
    <scope>NUCLEOTIDE SEQUENCE [LARGE SCALE GENOMIC DNA]</scope>
    <source>
        <strain evidence="8">SAF-2024a</strain>
        <tissue evidence="8">Leaf</tissue>
    </source>
</reference>
<dbReference type="GO" id="GO:0016020">
    <property type="term" value="C:membrane"/>
    <property type="evidence" value="ECO:0007669"/>
    <property type="project" value="UniProtKB-SubCell"/>
</dbReference>
<dbReference type="Proteomes" id="UP001567538">
    <property type="component" value="Unassembled WGS sequence"/>
</dbReference>
<sequence>MWVLYALSLPLTVVMVGWTLWYFVGPDVPLYVRVTVGYTWFCSLFMIVLVPADIWATLGNKGGISFLWSWLYWSSFLLTWAVAPVVQGYEDAGDFTIRDRLRTSVHVNLIYYLSVGSIALCGLVLLVVMHKDWGDNILGLAMACANTFGLVTGAFLLGYGLSEIPRGVWTNANWTNRHKFLSHNVYRVAVKLDDAHQEFSNAIVVAQATSKQMSKRDPLKPYMNKIDKMLAKMLNEDSTFKPQGGKLGEDDMDYDTDKTSMASLRRHLRKARERYYRYKSEYTNFVREALELEDTMKSYEHCSSNGWKYMSSFRSERKGKFGSFLDISELIWRCILRKQLGRLTAVILGCMTAAILVAEATIMSNDIDLSIFSVLINKVGRHELLVQVTALIPLIYMCVCTYFSLIKIGMLTFYSLTPRQTSSVSLLMICAMVARYAPPIAYNFLNLINLPNDAKTTFEKKMGNIDDAVPFFGKGFNRIYPLIMVIFTILVAVNFFDRVIGYLRNWKIFNYQHEEVEDADGFNPAGLVILKKERSWVEQGHKVGELVVPLARSFHNVTVDLESGGNNVLPQIRKQTSRLIEEEGPSSHAQHQRPVMQQKDGDQGRPHAKEKERESDEAAQGTGMHQGKRSSSGVASTWESMKTGFQNFKSRVDANRFIRLGHDTDNCRTSTPESLDEIFERISHPSSRQASFGDENDLGGDIAMAAIQRQGLSR</sequence>
<feature type="transmembrane region" description="Helical" evidence="7">
    <location>
        <begin position="109"/>
        <end position="130"/>
    </location>
</feature>
<evidence type="ECO:0000256" key="3">
    <source>
        <dbReference type="ARBA" id="ARBA00022692"/>
    </source>
</evidence>
<feature type="transmembrane region" description="Helical" evidence="7">
    <location>
        <begin position="384"/>
        <end position="405"/>
    </location>
</feature>
<keyword evidence="9" id="KW-1185">Reference proteome</keyword>
<name>A0ABD1FRB0_SALDI</name>
<proteinExistence type="inferred from homology"/>
<keyword evidence="3 7" id="KW-0812">Transmembrane</keyword>
<feature type="transmembrane region" description="Helical" evidence="7">
    <location>
        <begin position="6"/>
        <end position="24"/>
    </location>
</feature>
<evidence type="ECO:0000256" key="4">
    <source>
        <dbReference type="ARBA" id="ARBA00022989"/>
    </source>
</evidence>
<keyword evidence="5 7" id="KW-0472">Membrane</keyword>
<dbReference type="PANTHER" id="PTHR21355:SF14">
    <property type="entry name" value="LMBR1 INTEGRAL MEMBRANE-LIKE PROTEIN"/>
    <property type="match status" value="1"/>
</dbReference>
<dbReference type="EMBL" id="JBEAFC010000012">
    <property type="protein sequence ID" value="KAL1534352.1"/>
    <property type="molecule type" value="Genomic_DNA"/>
</dbReference>
<comment type="subcellular location">
    <subcellularLocation>
        <location evidence="1">Membrane</location>
        <topology evidence="1">Multi-pass membrane protein</topology>
    </subcellularLocation>
</comment>
<gene>
    <name evidence="8" type="ORF">AAHA92_30538</name>
</gene>
<dbReference type="AlphaFoldDB" id="A0ABD1FRB0"/>
<evidence type="ECO:0000313" key="9">
    <source>
        <dbReference type="Proteomes" id="UP001567538"/>
    </source>
</evidence>